<proteinExistence type="predicted"/>
<accession>A0A7D7M9B7</accession>
<sequence>MTRQELIERAKTIVQLPGHFRPAIEEYFEGENGEGEAMYWWVDEQQEETISLTLDLAGNLTSLTIDLKQTIPEKVTLHEGQLKAIADQFISNHYPQALEALSCGEAKKIMDTYRFHYEQIVFDLPLAKAGCFIDVAPSGEVVNFKYYGLKPEPAIPNTLITKEKLIDHVKNRLDFQLTIANLYTAIYDVEENGLQLVYEIEPFFMKYKAGVLEPTLTVIHDEDEGSQETYAPLPPPHSCSRKDVSNEEIIGVTQEMEIVRDGEFGEDRGIVWRERDWKKDENDLSINSFFQNRNEDTVKAFISKKTGKIRSFMWFKERQGDLNLNREECYRKAIDLLQMALPNYEQFLQLIIHTDEELDDTGSHESFVFRVHNGYGIPVYLERVLVAVNRLTGQIDNYSGPSFDLEELQQLPFEPAISKKEAHGIFLRHLDFELAWNESYEEQEKSDILIYQGRDQYTRKSIRYIDALTGVAITEKSN</sequence>
<dbReference type="InterPro" id="IPR032599">
    <property type="entry name" value="YcdB/YcdC_rep_domain"/>
</dbReference>
<name>A0A7D7M9B7_PLAMR</name>
<evidence type="ECO:0000313" key="2">
    <source>
        <dbReference type="EMBL" id="QMT16697.1"/>
    </source>
</evidence>
<dbReference type="AlphaFoldDB" id="A0A7D7M9B7"/>
<organism evidence="2 3">
    <name type="scientific">Planococcus maritimus</name>
    <dbReference type="NCBI Taxonomy" id="192421"/>
    <lineage>
        <taxon>Bacteria</taxon>
        <taxon>Bacillati</taxon>
        <taxon>Bacillota</taxon>
        <taxon>Bacilli</taxon>
        <taxon>Bacillales</taxon>
        <taxon>Caryophanaceae</taxon>
        <taxon>Planococcus</taxon>
    </lineage>
</organism>
<feature type="domain" description="YcdB/YcdC repeated" evidence="1">
    <location>
        <begin position="4"/>
        <end position="148"/>
    </location>
</feature>
<dbReference type="EMBL" id="CP059540">
    <property type="protein sequence ID" value="QMT16697.1"/>
    <property type="molecule type" value="Genomic_DNA"/>
</dbReference>
<protein>
    <submittedName>
        <fullName evidence="2">DUF4901 domain-containing protein</fullName>
    </submittedName>
</protein>
<feature type="domain" description="YcdB/YcdC repeated" evidence="1">
    <location>
        <begin position="245"/>
        <end position="401"/>
    </location>
</feature>
<dbReference type="KEGG" id="pdec:H1Q58_12050"/>
<evidence type="ECO:0000313" key="3">
    <source>
        <dbReference type="Proteomes" id="UP000514716"/>
    </source>
</evidence>
<dbReference type="Pfam" id="PF16244">
    <property type="entry name" value="DUF4901"/>
    <property type="match status" value="2"/>
</dbReference>
<reference evidence="2 3" key="1">
    <citation type="submission" date="2020-07" db="EMBL/GenBank/DDBJ databases">
        <title>Screening of a cold-adapted Planococcus bacterium producing protease in traditional shrimp paste and protease identification by genome sequencing.</title>
        <authorList>
            <person name="Gao R."/>
            <person name="Leng W."/>
            <person name="Chu Q."/>
            <person name="Wu X."/>
            <person name="Liu H."/>
            <person name="Li X."/>
        </authorList>
    </citation>
    <scope>NUCLEOTIDE SEQUENCE [LARGE SCALE GENOMIC DNA]</scope>
    <source>
        <strain evidence="2 3">XJ11</strain>
    </source>
</reference>
<dbReference type="Proteomes" id="UP000514716">
    <property type="component" value="Chromosome"/>
</dbReference>
<gene>
    <name evidence="2" type="ORF">H1Q58_12050</name>
</gene>
<dbReference type="RefSeq" id="WP_182091649.1">
    <property type="nucleotide sequence ID" value="NZ_CP059540.1"/>
</dbReference>
<evidence type="ECO:0000259" key="1">
    <source>
        <dbReference type="Pfam" id="PF16244"/>
    </source>
</evidence>
<keyword evidence="3" id="KW-1185">Reference proteome</keyword>